<dbReference type="AlphaFoldDB" id="A0AAE9B3N2"/>
<dbReference type="EMBL" id="SPAZ01000015">
    <property type="protein sequence ID" value="TQE39826.1"/>
    <property type="molecule type" value="Genomic_DNA"/>
</dbReference>
<sequence>YLRAAGLTVIAGGELPLLTTEHTAEGVRIELPSRWYVAGRTV</sequence>
<gene>
    <name evidence="1" type="ORF">Sipo8835_01145</name>
</gene>
<proteinExistence type="predicted"/>
<comment type="caution">
    <text evidence="1">The sequence shown here is derived from an EMBL/GenBank/DDBJ whole genome shotgun (WGS) entry which is preliminary data.</text>
</comment>
<organism evidence="1 2">
    <name type="scientific">Streptomyces ipomoeae</name>
    <dbReference type="NCBI Taxonomy" id="103232"/>
    <lineage>
        <taxon>Bacteria</taxon>
        <taxon>Bacillati</taxon>
        <taxon>Actinomycetota</taxon>
        <taxon>Actinomycetes</taxon>
        <taxon>Kitasatosporales</taxon>
        <taxon>Streptomycetaceae</taxon>
        <taxon>Streptomyces</taxon>
    </lineage>
</organism>
<keyword evidence="1" id="KW-0808">Transferase</keyword>
<evidence type="ECO:0000313" key="2">
    <source>
        <dbReference type="Proteomes" id="UP000318720"/>
    </source>
</evidence>
<dbReference type="GO" id="GO:0032259">
    <property type="term" value="P:methylation"/>
    <property type="evidence" value="ECO:0007669"/>
    <property type="project" value="UniProtKB-KW"/>
</dbReference>
<evidence type="ECO:0000313" key="1">
    <source>
        <dbReference type="EMBL" id="TQE39826.1"/>
    </source>
</evidence>
<name>A0AAE9B3N2_9ACTN</name>
<protein>
    <submittedName>
        <fullName evidence="1">SAM-dependent methyltransferase</fullName>
    </submittedName>
</protein>
<accession>A0AAE9B3N2</accession>
<keyword evidence="1" id="KW-0489">Methyltransferase</keyword>
<dbReference type="Proteomes" id="UP000318720">
    <property type="component" value="Unassembled WGS sequence"/>
</dbReference>
<feature type="non-terminal residue" evidence="1">
    <location>
        <position position="1"/>
    </location>
</feature>
<reference evidence="1 2" key="1">
    <citation type="submission" date="2019-03" db="EMBL/GenBank/DDBJ databases">
        <title>Comparative genomic analyses of the sweetpotato soil rot pathogen, Streptomyces ipomoeae.</title>
        <authorList>
            <person name="Ruschel Soares N."/>
            <person name="Badger J.H."/>
            <person name="Huguet-Tapia J.C."/>
            <person name="Clark C.A."/>
            <person name="Pettis G.S."/>
        </authorList>
    </citation>
    <scope>NUCLEOTIDE SEQUENCE [LARGE SCALE GENOMIC DNA]</scope>
    <source>
        <strain evidence="1 2">88-35</strain>
    </source>
</reference>
<dbReference type="GO" id="GO:0008168">
    <property type="term" value="F:methyltransferase activity"/>
    <property type="evidence" value="ECO:0007669"/>
    <property type="project" value="UniProtKB-KW"/>
</dbReference>